<dbReference type="eggNOG" id="ENOG502QPHX">
    <property type="taxonomic scope" value="Eukaryota"/>
</dbReference>
<dbReference type="InParanoid" id="G8ZP58"/>
<dbReference type="GO" id="GO:0005634">
    <property type="term" value="C:nucleus"/>
    <property type="evidence" value="ECO:0007669"/>
    <property type="project" value="UniProtKB-SubCell"/>
</dbReference>
<keyword evidence="7" id="KW-0539">Nucleus</keyword>
<evidence type="ECO:0000256" key="1">
    <source>
        <dbReference type="ARBA" id="ARBA00004123"/>
    </source>
</evidence>
<dbReference type="GO" id="GO:0006417">
    <property type="term" value="P:regulation of translation"/>
    <property type="evidence" value="ECO:0007669"/>
    <property type="project" value="UniProtKB-KW"/>
</dbReference>
<accession>G8ZP58</accession>
<dbReference type="KEGG" id="tdl:TDEL_0B02730"/>
<dbReference type="OrthoDB" id="5598057at2759"/>
<dbReference type="GeneID" id="11504323"/>
<dbReference type="InterPro" id="IPR024318">
    <property type="entry name" value="Nro1/ETT1"/>
</dbReference>
<evidence type="ECO:0000256" key="5">
    <source>
        <dbReference type="ARBA" id="ARBA00023015"/>
    </source>
</evidence>
<reference evidence="9 10" key="1">
    <citation type="journal article" date="2011" name="Proc. Natl. Acad. Sci. U.S.A.">
        <title>Evolutionary erosion of yeast sex chromosomes by mating-type switching accidents.</title>
        <authorList>
            <person name="Gordon J.L."/>
            <person name="Armisen D."/>
            <person name="Proux-Wera E."/>
            <person name="Oheigeartaigh S.S."/>
            <person name="Byrne K.P."/>
            <person name="Wolfe K.H."/>
        </authorList>
    </citation>
    <scope>NUCLEOTIDE SEQUENCE [LARGE SCALE GENOMIC DNA]</scope>
    <source>
        <strain evidence="10">ATCC 10662 / CBS 1146 / NBRC 0425 / NCYC 2629 / NRRL Y-866</strain>
    </source>
</reference>
<evidence type="ECO:0000256" key="7">
    <source>
        <dbReference type="ARBA" id="ARBA00023242"/>
    </source>
</evidence>
<evidence type="ECO:0000256" key="2">
    <source>
        <dbReference type="ARBA" id="ARBA00007273"/>
    </source>
</evidence>
<evidence type="ECO:0000313" key="10">
    <source>
        <dbReference type="Proteomes" id="UP000005627"/>
    </source>
</evidence>
<dbReference type="PANTHER" id="PTHR28290:SF1">
    <property type="entry name" value="ENHANCER OF TRANSLATION TERMINATION 1"/>
    <property type="match status" value="1"/>
</dbReference>
<evidence type="ECO:0000256" key="8">
    <source>
        <dbReference type="SAM" id="MobiDB-lite"/>
    </source>
</evidence>
<dbReference type="STRING" id="1076872.G8ZP58"/>
<organism evidence="9 10">
    <name type="scientific">Torulaspora delbrueckii</name>
    <name type="common">Yeast</name>
    <name type="synonym">Candida colliculosa</name>
    <dbReference type="NCBI Taxonomy" id="4950"/>
    <lineage>
        <taxon>Eukaryota</taxon>
        <taxon>Fungi</taxon>
        <taxon>Dikarya</taxon>
        <taxon>Ascomycota</taxon>
        <taxon>Saccharomycotina</taxon>
        <taxon>Saccharomycetes</taxon>
        <taxon>Saccharomycetales</taxon>
        <taxon>Saccharomycetaceae</taxon>
        <taxon>Torulaspora</taxon>
    </lineage>
</organism>
<dbReference type="GO" id="GO:0006415">
    <property type="term" value="P:translational termination"/>
    <property type="evidence" value="ECO:0007669"/>
    <property type="project" value="EnsemblFungi"/>
</dbReference>
<dbReference type="RefSeq" id="XP_003679613.1">
    <property type="nucleotide sequence ID" value="XM_003679565.1"/>
</dbReference>
<dbReference type="GO" id="GO:2000640">
    <property type="term" value="P:positive regulation of SREBP signaling pathway"/>
    <property type="evidence" value="ECO:0007669"/>
    <property type="project" value="TreeGrafter"/>
</dbReference>
<keyword evidence="10" id="KW-1185">Reference proteome</keyword>
<dbReference type="FunCoup" id="G8ZP58">
    <property type="interactions" value="120"/>
</dbReference>
<keyword evidence="5" id="KW-0805">Transcription regulation</keyword>
<dbReference type="EMBL" id="HE616743">
    <property type="protein sequence ID" value="CCE90402.1"/>
    <property type="molecule type" value="Genomic_DNA"/>
</dbReference>
<comment type="subcellular location">
    <subcellularLocation>
        <location evidence="1">Nucleus</location>
    </subcellularLocation>
</comment>
<dbReference type="Proteomes" id="UP000005627">
    <property type="component" value="Chromosome 2"/>
</dbReference>
<keyword evidence="4" id="KW-0810">Translation regulation</keyword>
<evidence type="ECO:0000313" key="9">
    <source>
        <dbReference type="EMBL" id="CCE90402.1"/>
    </source>
</evidence>
<feature type="compositionally biased region" description="Basic and acidic residues" evidence="8">
    <location>
        <begin position="17"/>
        <end position="29"/>
    </location>
</feature>
<evidence type="ECO:0000256" key="6">
    <source>
        <dbReference type="ARBA" id="ARBA00023163"/>
    </source>
</evidence>
<dbReference type="PANTHER" id="PTHR28290">
    <property type="entry name" value="ENHANCER OF TRANSLATION TERMINATION 1"/>
    <property type="match status" value="1"/>
</dbReference>
<gene>
    <name evidence="9" type="primary">TDEL0B02730</name>
    <name evidence="9" type="ORF">TDEL_0B02730</name>
</gene>
<evidence type="ECO:0000256" key="3">
    <source>
        <dbReference type="ARBA" id="ARBA00017359"/>
    </source>
</evidence>
<dbReference type="AlphaFoldDB" id="G8ZP58"/>
<feature type="region of interest" description="Disordered" evidence="8">
    <location>
        <begin position="1"/>
        <end position="37"/>
    </location>
</feature>
<sequence>MAKRALGLGQKNKEKKRKVESEGRQDSKEVTPGADQISVELDDNEDLDDEFSQLKGLWQTYFHSDRENEYVLNGIVHECDRLLRQSEEDAKIKKSLNDEFHAIYALALSELTIFKAGEDDEENKNMQSVAEFFDNAVERCELGLALFSDSQLLKLVIAKIIIQRIPLEYVSQLKVNSTTDALKIDLNEQLEQAKKNFNVNKDHLELTYEVLQMFDDLLDIIENFGHENEIEEGLDSDDEEELAQVELSSTHPLYKLQQNLPKNYQWLRDQMTQLFNALGDQDKFYHSVARSVGHLYLKAAEEPTSTFMRLQYGDDDEPSSDEESCKSAQRSALKYTKQALEFLEKGQVKDEPETWVEVAEAYIDLGNLHDYQSKDQEKSYQVAEDILMKANKASHGKFQDILDNLLDKE</sequence>
<name>G8ZP58_TORDE</name>
<dbReference type="Pfam" id="PF12753">
    <property type="entry name" value="Nro1"/>
    <property type="match status" value="1"/>
</dbReference>
<keyword evidence="6" id="KW-0804">Transcription</keyword>
<protein>
    <recommendedName>
        <fullName evidence="3">Enhancer of translation termination 1</fullName>
    </recommendedName>
</protein>
<dbReference type="HOGENOM" id="CLU_050427_0_0_1"/>
<proteinExistence type="inferred from homology"/>
<evidence type="ECO:0000256" key="4">
    <source>
        <dbReference type="ARBA" id="ARBA00022845"/>
    </source>
</evidence>
<comment type="similarity">
    <text evidence="2">Belongs to the ETT1 family.</text>
</comment>